<keyword evidence="5" id="KW-0575">Peroxidase</keyword>
<dbReference type="Pfam" id="PF00141">
    <property type="entry name" value="peroxidase"/>
    <property type="match status" value="1"/>
</dbReference>
<keyword evidence="6" id="KW-0349">Heme</keyword>
<feature type="compositionally biased region" description="Basic and acidic residues" evidence="16">
    <location>
        <begin position="7"/>
        <end position="17"/>
    </location>
</feature>
<evidence type="ECO:0000256" key="15">
    <source>
        <dbReference type="RuleBase" id="RU004241"/>
    </source>
</evidence>
<evidence type="ECO:0000256" key="2">
    <source>
        <dbReference type="ARBA" id="ARBA00001970"/>
    </source>
</evidence>
<feature type="domain" description="Plant heme peroxidase family profile" evidence="17">
    <location>
        <begin position="167"/>
        <end position="266"/>
    </location>
</feature>
<feature type="binding site" evidence="13">
    <location>
        <position position="245"/>
    </location>
    <ligand>
        <name>Ca(2+)</name>
        <dbReference type="ChEBI" id="CHEBI:29108"/>
        <label>2</label>
    </ligand>
</feature>
<evidence type="ECO:0000256" key="12">
    <source>
        <dbReference type="ARBA" id="ARBA00023134"/>
    </source>
</evidence>
<evidence type="ECO:0000256" key="5">
    <source>
        <dbReference type="ARBA" id="ARBA00022559"/>
    </source>
</evidence>
<comment type="cofactor">
    <cofactor evidence="2">
        <name>heme b</name>
        <dbReference type="ChEBI" id="CHEBI:60344"/>
    </cofactor>
</comment>
<feature type="binding site" evidence="13">
    <location>
        <position position="237"/>
    </location>
    <ligand>
        <name>Ca(2+)</name>
        <dbReference type="ChEBI" id="CHEBI:29108"/>
        <label>2</label>
    </ligand>
</feature>
<comment type="similarity">
    <text evidence="3">Belongs to the tubulin family.</text>
</comment>
<keyword evidence="7" id="KW-0493">Microtubule</keyword>
<evidence type="ECO:0000313" key="19">
    <source>
        <dbReference type="Proteomes" id="UP001054252"/>
    </source>
</evidence>
<protein>
    <recommendedName>
        <fullName evidence="4">peroxidase</fullName>
        <ecNumber evidence="4">1.11.1.7</ecNumber>
    </recommendedName>
</protein>
<dbReference type="GO" id="GO:0020037">
    <property type="term" value="F:heme binding"/>
    <property type="evidence" value="ECO:0007669"/>
    <property type="project" value="InterPro"/>
</dbReference>
<dbReference type="GO" id="GO:0046872">
    <property type="term" value="F:metal ion binding"/>
    <property type="evidence" value="ECO:0007669"/>
    <property type="project" value="UniProtKB-KW"/>
</dbReference>
<dbReference type="PANTHER" id="PTHR31517:SF48">
    <property type="entry name" value="PEROXIDASE 16-RELATED"/>
    <property type="match status" value="1"/>
</dbReference>
<feature type="compositionally biased region" description="Acidic residues" evidence="16">
    <location>
        <begin position="24"/>
        <end position="36"/>
    </location>
</feature>
<dbReference type="GO" id="GO:0005200">
    <property type="term" value="F:structural constituent of cytoskeleton"/>
    <property type="evidence" value="ECO:0007669"/>
    <property type="project" value="InterPro"/>
</dbReference>
<dbReference type="EMBL" id="BPVZ01000034">
    <property type="protein sequence ID" value="GKV11284.1"/>
    <property type="molecule type" value="Genomic_DNA"/>
</dbReference>
<evidence type="ECO:0000256" key="3">
    <source>
        <dbReference type="ARBA" id="ARBA00009636"/>
    </source>
</evidence>
<keyword evidence="19" id="KW-1185">Reference proteome</keyword>
<dbReference type="InterPro" id="IPR036525">
    <property type="entry name" value="Tubulin/FtsZ_GTPase_sf"/>
</dbReference>
<name>A0AAV5J9J7_9ROSI</name>
<evidence type="ECO:0000313" key="18">
    <source>
        <dbReference type="EMBL" id="GKV11284.1"/>
    </source>
</evidence>
<dbReference type="AlphaFoldDB" id="A0AAV5J9J7"/>
<sequence length="439" mass="48776">MIAASDGKSKEAVEEASSKFSESSDNESIDSDESFESDASKNLVLSKDKMDIDELAMSAAKKVAGYNKVVCSGKPPLVLANRAKKVMIEDAFANLCVVMRHMEVAFFVKMNEDFFYLCKDAIDDAKSINLKVGTIPTRLLDLMKAYLGKGKFDMFGNLDDRIEESGFGEKGRWPPNFLLKGGNTDLVALSGAQTVGRAHCFTFSQRLANNDTTLDKTYVAKLQALCDGNGTVLVDLDPTTPNMFDNAYFSNLHQQKDLLQTDQELFLKDANTVDDQNPGLGFDGTQARLEPSTPGFDGTQARVPRTQHAWFEGTQHAWFEGTQHAWFEGTQHAWVRRNPGVCALYSLISLSASDRLIFVFGQSGAGNNWAKGHYTEGAELIDAVLDVVRKEAENCDLSQALVLGSFEPNREGKEKRKEKEKKKISLFIKLYFWCQVTIF</sequence>
<evidence type="ECO:0000256" key="8">
    <source>
        <dbReference type="ARBA" id="ARBA00022723"/>
    </source>
</evidence>
<evidence type="ECO:0000256" key="4">
    <source>
        <dbReference type="ARBA" id="ARBA00012313"/>
    </source>
</evidence>
<dbReference type="EC" id="1.11.1.7" evidence="4"/>
<dbReference type="SUPFAM" id="SSF48113">
    <property type="entry name" value="Heme-dependent peroxidases"/>
    <property type="match status" value="1"/>
</dbReference>
<keyword evidence="12" id="KW-0342">GTP-binding</keyword>
<keyword evidence="8 13" id="KW-0479">Metal-binding</keyword>
<dbReference type="InterPro" id="IPR002016">
    <property type="entry name" value="Haem_peroxidase"/>
</dbReference>
<dbReference type="Gene3D" id="3.40.50.1440">
    <property type="entry name" value="Tubulin/FtsZ, GTPase domain"/>
    <property type="match status" value="1"/>
</dbReference>
<evidence type="ECO:0000256" key="1">
    <source>
        <dbReference type="ARBA" id="ARBA00000189"/>
    </source>
</evidence>
<feature type="binding site" evidence="13">
    <location>
        <position position="194"/>
    </location>
    <ligand>
        <name>Ca(2+)</name>
        <dbReference type="ChEBI" id="CHEBI:29108"/>
        <label>2</label>
    </ligand>
</feature>
<feature type="region of interest" description="Disordered" evidence="16">
    <location>
        <begin position="1"/>
        <end position="38"/>
    </location>
</feature>
<feature type="binding site" evidence="13">
    <location>
        <position position="240"/>
    </location>
    <ligand>
        <name>Ca(2+)</name>
        <dbReference type="ChEBI" id="CHEBI:29108"/>
        <label>2</label>
    </ligand>
</feature>
<dbReference type="InterPro" id="IPR000217">
    <property type="entry name" value="Tubulin"/>
</dbReference>
<evidence type="ECO:0000259" key="17">
    <source>
        <dbReference type="PROSITE" id="PS50873"/>
    </source>
</evidence>
<gene>
    <name evidence="18" type="ORF">SLEP1_g22549</name>
</gene>
<keyword evidence="9" id="KW-0547">Nucleotide-binding</keyword>
<reference evidence="18 19" key="1">
    <citation type="journal article" date="2021" name="Commun. Biol.">
        <title>The genome of Shorea leprosula (Dipterocarpaceae) highlights the ecological relevance of drought in aseasonal tropical rainforests.</title>
        <authorList>
            <person name="Ng K.K.S."/>
            <person name="Kobayashi M.J."/>
            <person name="Fawcett J.A."/>
            <person name="Hatakeyama M."/>
            <person name="Paape T."/>
            <person name="Ng C.H."/>
            <person name="Ang C.C."/>
            <person name="Tnah L.H."/>
            <person name="Lee C.T."/>
            <person name="Nishiyama T."/>
            <person name="Sese J."/>
            <person name="O'Brien M.J."/>
            <person name="Copetti D."/>
            <person name="Mohd Noor M.I."/>
            <person name="Ong R.C."/>
            <person name="Putra M."/>
            <person name="Sireger I.Z."/>
            <person name="Indrioko S."/>
            <person name="Kosugi Y."/>
            <person name="Izuno A."/>
            <person name="Isagi Y."/>
            <person name="Lee S.L."/>
            <person name="Shimizu K.K."/>
        </authorList>
    </citation>
    <scope>NUCLEOTIDE SEQUENCE [LARGE SCALE GENOMIC DNA]</scope>
    <source>
        <strain evidence="18">214</strain>
    </source>
</reference>
<comment type="caution">
    <text evidence="18">The sequence shown here is derived from an EMBL/GenBank/DDBJ whole genome shotgun (WGS) entry which is preliminary data.</text>
</comment>
<dbReference type="GO" id="GO:0005874">
    <property type="term" value="C:microtubule"/>
    <property type="evidence" value="ECO:0007669"/>
    <property type="project" value="UniProtKB-KW"/>
</dbReference>
<dbReference type="GO" id="GO:0005525">
    <property type="term" value="F:GTP binding"/>
    <property type="evidence" value="ECO:0007669"/>
    <property type="project" value="UniProtKB-KW"/>
</dbReference>
<dbReference type="SUPFAM" id="SSF52490">
    <property type="entry name" value="Tubulin nucleotide-binding domain-like"/>
    <property type="match status" value="1"/>
</dbReference>
<dbReference type="PRINTS" id="PR01163">
    <property type="entry name" value="BETATUBULIN"/>
</dbReference>
<dbReference type="InterPro" id="IPR010255">
    <property type="entry name" value="Haem_peroxidase_sf"/>
</dbReference>
<comment type="similarity">
    <text evidence="15">Belongs to the peroxidase family.</text>
</comment>
<evidence type="ECO:0000256" key="9">
    <source>
        <dbReference type="ARBA" id="ARBA00022741"/>
    </source>
</evidence>
<evidence type="ECO:0000256" key="6">
    <source>
        <dbReference type="ARBA" id="ARBA00022617"/>
    </source>
</evidence>
<dbReference type="PANTHER" id="PTHR31517">
    <property type="match status" value="1"/>
</dbReference>
<keyword evidence="14" id="KW-1015">Disulfide bond</keyword>
<dbReference type="Gene3D" id="1.10.420.10">
    <property type="entry name" value="Peroxidase, domain 2"/>
    <property type="match status" value="1"/>
</dbReference>
<dbReference type="PROSITE" id="PS50873">
    <property type="entry name" value="PEROXIDASE_4"/>
    <property type="match status" value="1"/>
</dbReference>
<dbReference type="PRINTS" id="PR01161">
    <property type="entry name" value="TUBULIN"/>
</dbReference>
<dbReference type="GO" id="GO:0006979">
    <property type="term" value="P:response to oxidative stress"/>
    <property type="evidence" value="ECO:0007669"/>
    <property type="project" value="InterPro"/>
</dbReference>
<dbReference type="InterPro" id="IPR002453">
    <property type="entry name" value="Beta_tubulin"/>
</dbReference>
<dbReference type="InterPro" id="IPR000823">
    <property type="entry name" value="Peroxidase_pln"/>
</dbReference>
<evidence type="ECO:0000256" key="16">
    <source>
        <dbReference type="SAM" id="MobiDB-lite"/>
    </source>
</evidence>
<keyword evidence="11" id="KW-0408">Iron</keyword>
<comment type="cofactor">
    <cofactor evidence="13">
        <name>Ca(2+)</name>
        <dbReference type="ChEBI" id="CHEBI:29108"/>
    </cofactor>
    <text evidence="13">Binds 2 calcium ions per subunit.</text>
</comment>
<dbReference type="GO" id="GO:0140825">
    <property type="term" value="F:lactoperoxidase activity"/>
    <property type="evidence" value="ECO:0007669"/>
    <property type="project" value="UniProtKB-EC"/>
</dbReference>
<organism evidence="18 19">
    <name type="scientific">Rubroshorea leprosula</name>
    <dbReference type="NCBI Taxonomy" id="152421"/>
    <lineage>
        <taxon>Eukaryota</taxon>
        <taxon>Viridiplantae</taxon>
        <taxon>Streptophyta</taxon>
        <taxon>Embryophyta</taxon>
        <taxon>Tracheophyta</taxon>
        <taxon>Spermatophyta</taxon>
        <taxon>Magnoliopsida</taxon>
        <taxon>eudicotyledons</taxon>
        <taxon>Gunneridae</taxon>
        <taxon>Pentapetalae</taxon>
        <taxon>rosids</taxon>
        <taxon>malvids</taxon>
        <taxon>Malvales</taxon>
        <taxon>Dipterocarpaceae</taxon>
        <taxon>Rubroshorea</taxon>
    </lineage>
</organism>
<evidence type="ECO:0000256" key="10">
    <source>
        <dbReference type="ARBA" id="ARBA00023002"/>
    </source>
</evidence>
<evidence type="ECO:0000256" key="11">
    <source>
        <dbReference type="ARBA" id="ARBA00023004"/>
    </source>
</evidence>
<dbReference type="Proteomes" id="UP001054252">
    <property type="component" value="Unassembled WGS sequence"/>
</dbReference>
<accession>A0AAV5J9J7</accession>
<keyword evidence="10" id="KW-0560">Oxidoreductase</keyword>
<comment type="catalytic activity">
    <reaction evidence="1">
        <text>2 a phenolic donor + H2O2 = 2 a phenolic radical donor + 2 H2O</text>
        <dbReference type="Rhea" id="RHEA:56136"/>
        <dbReference type="ChEBI" id="CHEBI:15377"/>
        <dbReference type="ChEBI" id="CHEBI:16240"/>
        <dbReference type="ChEBI" id="CHEBI:139520"/>
        <dbReference type="ChEBI" id="CHEBI:139521"/>
        <dbReference type="EC" id="1.11.1.7"/>
    </reaction>
</comment>
<keyword evidence="13" id="KW-0106">Calcium</keyword>
<evidence type="ECO:0000256" key="14">
    <source>
        <dbReference type="PIRSR" id="PIRSR600823-5"/>
    </source>
</evidence>
<dbReference type="GO" id="GO:0007017">
    <property type="term" value="P:microtubule-based process"/>
    <property type="evidence" value="ECO:0007669"/>
    <property type="project" value="InterPro"/>
</dbReference>
<proteinExistence type="inferred from homology"/>
<evidence type="ECO:0000256" key="7">
    <source>
        <dbReference type="ARBA" id="ARBA00022701"/>
    </source>
</evidence>
<evidence type="ECO:0000256" key="13">
    <source>
        <dbReference type="PIRSR" id="PIRSR600823-3"/>
    </source>
</evidence>
<dbReference type="GO" id="GO:0003924">
    <property type="term" value="F:GTPase activity"/>
    <property type="evidence" value="ECO:0007669"/>
    <property type="project" value="InterPro"/>
</dbReference>
<feature type="disulfide bond" evidence="14">
    <location>
        <begin position="200"/>
        <end position="226"/>
    </location>
</feature>